<dbReference type="GO" id="GO:0005886">
    <property type="term" value="C:plasma membrane"/>
    <property type="evidence" value="ECO:0007669"/>
    <property type="project" value="UniProtKB-SubCell"/>
</dbReference>
<dbReference type="EMBL" id="JBHTAA010000005">
    <property type="protein sequence ID" value="MFC7203852.1"/>
    <property type="molecule type" value="Genomic_DNA"/>
</dbReference>
<evidence type="ECO:0000313" key="6">
    <source>
        <dbReference type="Proteomes" id="UP001596481"/>
    </source>
</evidence>
<dbReference type="AlphaFoldDB" id="A0ABD5ZF50"/>
<proteinExistence type="predicted"/>
<sequence length="179" mass="18757">MHPPRMLCIGLAFLVLVSGVGAAAGGIDIDHDGERFILDATADQHVRGTTTFENGTTINVRITSNGETHPFLMSKSTTVGTNGSFDVQFDLTELAPLRGGPVTVALRHNESRIYATNATLVTNNMPENSTLTPDTVESSETTAATTTTESPTPTDIGVPGFGLGATVVALLSAALFVRR</sequence>
<evidence type="ECO:0000256" key="1">
    <source>
        <dbReference type="ARBA" id="ARBA00022729"/>
    </source>
</evidence>
<evidence type="ECO:0000313" key="5">
    <source>
        <dbReference type="EMBL" id="MFC7203852.1"/>
    </source>
</evidence>
<keyword evidence="3" id="KW-0812">Transmembrane</keyword>
<comment type="caution">
    <text evidence="5">The sequence shown here is derived from an EMBL/GenBank/DDBJ whole genome shotgun (WGS) entry which is preliminary data.</text>
</comment>
<keyword evidence="3" id="KW-1133">Transmembrane helix</keyword>
<dbReference type="NCBIfam" id="NF045517">
    <property type="entry name" value="halo_surf_dom"/>
    <property type="match status" value="1"/>
</dbReference>
<keyword evidence="3" id="KW-0472">Membrane</keyword>
<dbReference type="Proteomes" id="UP001596481">
    <property type="component" value="Unassembled WGS sequence"/>
</dbReference>
<keyword evidence="1" id="KW-0732">Signal</keyword>
<gene>
    <name evidence="5" type="ORF">ACFQJC_10015</name>
</gene>
<dbReference type="RefSeq" id="WP_390223186.1">
    <property type="nucleotide sequence ID" value="NZ_JBHTAA010000005.1"/>
</dbReference>
<feature type="domain" description="PGF-CTERM archaeal protein-sorting signal" evidence="4">
    <location>
        <begin position="158"/>
        <end position="179"/>
    </location>
</feature>
<feature type="compositionally biased region" description="Polar residues" evidence="2">
    <location>
        <begin position="124"/>
        <end position="136"/>
    </location>
</feature>
<keyword evidence="6" id="KW-1185">Reference proteome</keyword>
<evidence type="ECO:0000259" key="4">
    <source>
        <dbReference type="Pfam" id="PF18204"/>
    </source>
</evidence>
<protein>
    <submittedName>
        <fullName evidence="5">BGTF surface domain-containing protein</fullName>
    </submittedName>
</protein>
<evidence type="ECO:0000256" key="3">
    <source>
        <dbReference type="SAM" id="Phobius"/>
    </source>
</evidence>
<evidence type="ECO:0000256" key="2">
    <source>
        <dbReference type="SAM" id="MobiDB-lite"/>
    </source>
</evidence>
<name>A0ABD5ZF50_9EURY</name>
<reference evidence="5 6" key="1">
    <citation type="journal article" date="2019" name="Int. J. Syst. Evol. Microbiol.">
        <title>The Global Catalogue of Microorganisms (GCM) 10K type strain sequencing project: providing services to taxonomists for standard genome sequencing and annotation.</title>
        <authorList>
            <consortium name="The Broad Institute Genomics Platform"/>
            <consortium name="The Broad Institute Genome Sequencing Center for Infectious Disease"/>
            <person name="Wu L."/>
            <person name="Ma J."/>
        </authorList>
    </citation>
    <scope>NUCLEOTIDE SEQUENCE [LARGE SCALE GENOMIC DNA]</scope>
    <source>
        <strain evidence="5 6">DSM 29988</strain>
    </source>
</reference>
<organism evidence="5 6">
    <name type="scientific">Haloferax namakaokahaiae</name>
    <dbReference type="NCBI Taxonomy" id="1748331"/>
    <lineage>
        <taxon>Archaea</taxon>
        <taxon>Methanobacteriati</taxon>
        <taxon>Methanobacteriota</taxon>
        <taxon>Stenosarchaea group</taxon>
        <taxon>Halobacteria</taxon>
        <taxon>Halobacteriales</taxon>
        <taxon>Haloferacaceae</taxon>
        <taxon>Haloferax</taxon>
    </lineage>
</organism>
<dbReference type="GO" id="GO:0030115">
    <property type="term" value="C:S-layer"/>
    <property type="evidence" value="ECO:0007669"/>
    <property type="project" value="UniProtKB-SubCell"/>
</dbReference>
<dbReference type="NCBIfam" id="TIGR04126">
    <property type="entry name" value="PGF_CTERM"/>
    <property type="match status" value="1"/>
</dbReference>
<feature type="compositionally biased region" description="Low complexity" evidence="2">
    <location>
        <begin position="138"/>
        <end position="154"/>
    </location>
</feature>
<feature type="region of interest" description="Disordered" evidence="2">
    <location>
        <begin position="124"/>
        <end position="156"/>
    </location>
</feature>
<dbReference type="Pfam" id="PF18204">
    <property type="entry name" value="PGF-CTERM"/>
    <property type="match status" value="1"/>
</dbReference>
<dbReference type="InterPro" id="IPR026371">
    <property type="entry name" value="PGF_CTERM"/>
</dbReference>
<feature type="transmembrane region" description="Helical" evidence="3">
    <location>
        <begin position="156"/>
        <end position="177"/>
    </location>
</feature>
<accession>A0ABD5ZF50</accession>